<feature type="region of interest" description="Disordered" evidence="1">
    <location>
        <begin position="621"/>
        <end position="646"/>
    </location>
</feature>
<dbReference type="eggNOG" id="COG3391">
    <property type="taxonomic scope" value="Bacteria"/>
</dbReference>
<evidence type="ECO:0000313" key="2">
    <source>
        <dbReference type="EMBL" id="ABS03717.1"/>
    </source>
</evidence>
<dbReference type="AlphaFoldDB" id="A6WA78"/>
<keyword evidence="3" id="KW-1185">Reference proteome</keyword>
<dbReference type="Pfam" id="PF04122">
    <property type="entry name" value="CW_binding_2"/>
    <property type="match status" value="3"/>
</dbReference>
<gene>
    <name evidence="2" type="ordered locus">Krad_2236</name>
</gene>
<dbReference type="SUPFAM" id="SSF101898">
    <property type="entry name" value="NHL repeat"/>
    <property type="match status" value="1"/>
</dbReference>
<proteinExistence type="predicted"/>
<dbReference type="InterPro" id="IPR051922">
    <property type="entry name" value="Bact_Sporulation_Assoc"/>
</dbReference>
<protein>
    <submittedName>
        <fullName evidence="2">Cell wall binding repeat 2-containing protein</fullName>
    </submittedName>
</protein>
<dbReference type="HOGENOM" id="CLU_384401_0_0_11"/>
<sequence>MHISNTGHRRLHNTGHSRLRRALVVAAAAGLAAPVLTPVAGASTAAAAWSPAPAQLEVLAGTGNPTTGLDHGSFRLTRNLTGPVAVAVEDAPGTNGGRFAFVDGGLTSTVEWQDVSGLQSQNFSVDFGAWRQVFPDGQVPATGKPFSPTALALAYTQRTSDGFTVYASDPAAGYVLGGNDGSSFVAGNGGSGVPVPGPAAASPLHATALATDSHGILYATDSTADSLVAIDPVTKLLRLVAGTGKPTALADPRALAVGADDTLYVLDGNAVVHLGVDGSRTVLAGAGSEHPLAAPSALTVGDDGTLYVADGHTVSARSAGGAWSLIAGGTHGRPVLGDAVDSPLGAVTGLAVRDDGTVAIADREARQVLLVTPDQPTYGIPLEAGVHRLAGADRVQTAVLASQRLAPFAHTAAAVVIARADTYADSLAGARLASTLSAPLFLTSGDHLTPQLRAELDRVLVRSPRVYLLGTSDAVPSTIGQDIYALRPFMNADRVAGFDRFGTAVHIAERVRSWDGADDTTPLFLVNGWNYPDGLAVSALAARTGGQVLLTDGEHLPADTARYLAEYDPTGARTVPVGGVAAEAVENDIPDAAYDNALDNAIVGADRYETSALLASAFAPATSSPASDSAGDSDGDSVTDTPVGLATGENWPDALVGAAAMGILDGPLVLTPTAHLAPATADVLDLLSTTPGRISTLVVFGGTNRVFEAAQREAAAYIS</sequence>
<dbReference type="PANTHER" id="PTHR30032">
    <property type="entry name" value="N-ACETYLMURAMOYL-L-ALANINE AMIDASE-RELATED"/>
    <property type="match status" value="1"/>
</dbReference>
<dbReference type="Proteomes" id="UP000001116">
    <property type="component" value="Chromosome"/>
</dbReference>
<accession>A6WA78</accession>
<feature type="compositionally biased region" description="Low complexity" evidence="1">
    <location>
        <begin position="621"/>
        <end position="630"/>
    </location>
</feature>
<dbReference type="PANTHER" id="PTHR30032:SF8">
    <property type="entry name" value="GERMINATION-SPECIFIC N-ACETYLMURAMOYL-L-ALANINE AMIDASE"/>
    <property type="match status" value="1"/>
</dbReference>
<reference evidence="3" key="1">
    <citation type="journal article" date="2008" name="PLoS ONE">
        <title>Survival in nuclear waste, extreme resistance, and potential applications gleaned from the genome sequence of Kineococcus radiotolerans SRS30216.</title>
        <authorList>
            <person name="Bagwell C.E."/>
            <person name="Bhat S."/>
            <person name="Hawkins G.M."/>
            <person name="Smith B.W."/>
            <person name="Biswas T."/>
            <person name="Hoover T.R."/>
            <person name="Saunders E."/>
            <person name="Han C.S."/>
            <person name="Tsodikov O.V."/>
            <person name="Shimkets L.J."/>
        </authorList>
    </citation>
    <scope>NUCLEOTIDE SEQUENCE [LARGE SCALE GENOMIC DNA]</scope>
    <source>
        <strain evidence="3">ATCC BAA-149 / DSM 14245 / SRS30216</strain>
    </source>
</reference>
<dbReference type="InterPro" id="IPR007253">
    <property type="entry name" value="Cell_wall-bd_2"/>
</dbReference>
<dbReference type="InterPro" id="IPR011042">
    <property type="entry name" value="6-blade_b-propeller_TolB-like"/>
</dbReference>
<dbReference type="Gene3D" id="2.120.10.30">
    <property type="entry name" value="TolB, C-terminal domain"/>
    <property type="match status" value="1"/>
</dbReference>
<dbReference type="KEGG" id="kra:Krad_2236"/>
<evidence type="ECO:0000256" key="1">
    <source>
        <dbReference type="SAM" id="MobiDB-lite"/>
    </source>
</evidence>
<dbReference type="EMBL" id="CP000750">
    <property type="protein sequence ID" value="ABS03717.1"/>
    <property type="molecule type" value="Genomic_DNA"/>
</dbReference>
<name>A6WA78_KINRD</name>
<organism evidence="2 3">
    <name type="scientific">Kineococcus radiotolerans (strain ATCC BAA-149 / DSM 14245 / SRS30216)</name>
    <dbReference type="NCBI Taxonomy" id="266940"/>
    <lineage>
        <taxon>Bacteria</taxon>
        <taxon>Bacillati</taxon>
        <taxon>Actinomycetota</taxon>
        <taxon>Actinomycetes</taxon>
        <taxon>Kineosporiales</taxon>
        <taxon>Kineosporiaceae</taxon>
        <taxon>Kineococcus</taxon>
    </lineage>
</organism>
<evidence type="ECO:0000313" key="3">
    <source>
        <dbReference type="Proteomes" id="UP000001116"/>
    </source>
</evidence>